<accession>A0A918TIZ0</accession>
<gene>
    <name evidence="2" type="ORF">GCM10010507_26100</name>
</gene>
<name>A0A918TIZ0_STRCJ</name>
<dbReference type="Proteomes" id="UP000646244">
    <property type="component" value="Unassembled WGS sequence"/>
</dbReference>
<reference evidence="2" key="2">
    <citation type="submission" date="2020-09" db="EMBL/GenBank/DDBJ databases">
        <authorList>
            <person name="Sun Q."/>
            <person name="Ohkuma M."/>
        </authorList>
    </citation>
    <scope>NUCLEOTIDE SEQUENCE</scope>
    <source>
        <strain evidence="2">JCM 4633</strain>
    </source>
</reference>
<feature type="compositionally biased region" description="Gly residues" evidence="1">
    <location>
        <begin position="51"/>
        <end position="65"/>
    </location>
</feature>
<feature type="compositionally biased region" description="Low complexity" evidence="1">
    <location>
        <begin position="35"/>
        <end position="50"/>
    </location>
</feature>
<evidence type="ECO:0000313" key="3">
    <source>
        <dbReference type="Proteomes" id="UP000646244"/>
    </source>
</evidence>
<dbReference type="AlphaFoldDB" id="A0A918TIZ0"/>
<evidence type="ECO:0000313" key="2">
    <source>
        <dbReference type="EMBL" id="GHC49183.1"/>
    </source>
</evidence>
<comment type="caution">
    <text evidence="2">The sequence shown here is derived from an EMBL/GenBank/DDBJ whole genome shotgun (WGS) entry which is preliminary data.</text>
</comment>
<evidence type="ECO:0000256" key="1">
    <source>
        <dbReference type="SAM" id="MobiDB-lite"/>
    </source>
</evidence>
<organism evidence="2 3">
    <name type="scientific">Streptomyces cinnamoneus</name>
    <name type="common">Streptoverticillium cinnamoneum</name>
    <dbReference type="NCBI Taxonomy" id="53446"/>
    <lineage>
        <taxon>Bacteria</taxon>
        <taxon>Bacillati</taxon>
        <taxon>Actinomycetota</taxon>
        <taxon>Actinomycetes</taxon>
        <taxon>Kitasatosporales</taxon>
        <taxon>Streptomycetaceae</taxon>
        <taxon>Streptomyces</taxon>
        <taxon>Streptomyces cinnamoneus group</taxon>
    </lineage>
</organism>
<sequence>MKLRHARAVAVSALVVVALTGARGHHGGSCGGGSSHSSSSSSGGSSTSGGTSSGTTGGDSSGGTFGSTTSGGTTSGGTTTGGTTTSGTSGDSTTGGSSTTIGGSGGSRNDAMRDVKINDCAYTDRLGITAKLSATNSSATLKYTYRLTVKFTAPDGTVTTRNPSMPYVMPGKTSTLDVSTPYVPKPGSPNSGGKCEVTNVLRTIEH</sequence>
<feature type="compositionally biased region" description="Low complexity" evidence="1">
    <location>
        <begin position="81"/>
        <end position="101"/>
    </location>
</feature>
<protein>
    <submittedName>
        <fullName evidence="2">Uncharacterized protein</fullName>
    </submittedName>
</protein>
<dbReference type="EMBL" id="BMVB01000007">
    <property type="protein sequence ID" value="GHC49183.1"/>
    <property type="molecule type" value="Genomic_DNA"/>
</dbReference>
<feature type="region of interest" description="Disordered" evidence="1">
    <location>
        <begin position="25"/>
        <end position="111"/>
    </location>
</feature>
<proteinExistence type="predicted"/>
<dbReference type="RefSeq" id="WP_190109907.1">
    <property type="nucleotide sequence ID" value="NZ_BMVB01000007.1"/>
</dbReference>
<reference evidence="2" key="1">
    <citation type="journal article" date="2014" name="Int. J. Syst. Evol. Microbiol.">
        <title>Complete genome sequence of Corynebacterium casei LMG S-19264T (=DSM 44701T), isolated from a smear-ripened cheese.</title>
        <authorList>
            <consortium name="US DOE Joint Genome Institute (JGI-PGF)"/>
            <person name="Walter F."/>
            <person name="Albersmeier A."/>
            <person name="Kalinowski J."/>
            <person name="Ruckert C."/>
        </authorList>
    </citation>
    <scope>NUCLEOTIDE SEQUENCE</scope>
    <source>
        <strain evidence="2">JCM 4633</strain>
    </source>
</reference>